<keyword evidence="2" id="KW-1185">Reference proteome</keyword>
<organism evidence="1 2">
    <name type="scientific">Vulcanimicrobium alpinum</name>
    <dbReference type="NCBI Taxonomy" id="3016050"/>
    <lineage>
        <taxon>Bacteria</taxon>
        <taxon>Bacillati</taxon>
        <taxon>Vulcanimicrobiota</taxon>
        <taxon>Vulcanimicrobiia</taxon>
        <taxon>Vulcanimicrobiales</taxon>
        <taxon>Vulcanimicrobiaceae</taxon>
        <taxon>Vulcanimicrobium</taxon>
    </lineage>
</organism>
<name>A0AAN1XWN6_UNVUL</name>
<accession>A0AAN1XWN6</accession>
<gene>
    <name evidence="1" type="ORF">WPS_16450</name>
</gene>
<dbReference type="EMBL" id="AP025523">
    <property type="protein sequence ID" value="BDE06369.1"/>
    <property type="molecule type" value="Genomic_DNA"/>
</dbReference>
<reference evidence="1 2" key="1">
    <citation type="journal article" date="2022" name="ISME Commun">
        <title>Vulcanimicrobium alpinus gen. nov. sp. nov., the first cultivated representative of the candidate phylum 'Eremiobacterota', is a metabolically versatile aerobic anoxygenic phototroph.</title>
        <authorList>
            <person name="Yabe S."/>
            <person name="Muto K."/>
            <person name="Abe K."/>
            <person name="Yokota A."/>
            <person name="Staudigel H."/>
            <person name="Tebo B.M."/>
        </authorList>
    </citation>
    <scope>NUCLEOTIDE SEQUENCE [LARGE SCALE GENOMIC DNA]</scope>
    <source>
        <strain evidence="1 2">WC8-2</strain>
    </source>
</reference>
<protein>
    <submittedName>
        <fullName evidence="1">Uncharacterized protein</fullName>
    </submittedName>
</protein>
<sequence length="81" mass="9240">MSTIPCDFCPHPVDRAQMEEIEISHYVPDSSGDDLAYARTYFFGHPDCVRKFYRGLVEHKLDLFKHIPTTGPTPPTTTEGR</sequence>
<dbReference type="KEGG" id="vab:WPS_16450"/>
<proteinExistence type="predicted"/>
<dbReference type="Proteomes" id="UP001317532">
    <property type="component" value="Chromosome"/>
</dbReference>
<evidence type="ECO:0000313" key="2">
    <source>
        <dbReference type="Proteomes" id="UP001317532"/>
    </source>
</evidence>
<dbReference type="AlphaFoldDB" id="A0AAN1XWN6"/>
<evidence type="ECO:0000313" key="1">
    <source>
        <dbReference type="EMBL" id="BDE06369.1"/>
    </source>
</evidence>